<name>A0A3Q0IYJ4_DIACI</name>
<dbReference type="RefSeq" id="XP_026681312.1">
    <property type="nucleotide sequence ID" value="XM_026825511.1"/>
</dbReference>
<accession>A0A3Q0IYJ4</accession>
<dbReference type="KEGG" id="dci:113468537"/>
<sequence length="144" mass="16374">MSGDITTTQNNIFNHHAVTVREYSPPNLLRESAQASHLIQIFIFQEDSPATAFPLPPADPFYIRDWVMRSQSSNAKHLMCGPVAGLQFKVNKSTLNKDYKGLSNYVYSVAPSRGTSSWNRKFRVEFFLILFLFSCGYQPQWCSG</sequence>
<proteinExistence type="predicted"/>
<evidence type="ECO:0000313" key="2">
    <source>
        <dbReference type="RefSeq" id="XP_026681312.1"/>
    </source>
</evidence>
<keyword evidence="1" id="KW-1185">Reference proteome</keyword>
<protein>
    <submittedName>
        <fullName evidence="2">Uncharacterized protein LOC113468537</fullName>
    </submittedName>
</protein>
<gene>
    <name evidence="2" type="primary">LOC113468537</name>
</gene>
<dbReference type="AlphaFoldDB" id="A0A3Q0IYJ4"/>
<organism evidence="1 2">
    <name type="scientific">Diaphorina citri</name>
    <name type="common">Asian citrus psyllid</name>
    <dbReference type="NCBI Taxonomy" id="121845"/>
    <lineage>
        <taxon>Eukaryota</taxon>
        <taxon>Metazoa</taxon>
        <taxon>Ecdysozoa</taxon>
        <taxon>Arthropoda</taxon>
        <taxon>Hexapoda</taxon>
        <taxon>Insecta</taxon>
        <taxon>Pterygota</taxon>
        <taxon>Neoptera</taxon>
        <taxon>Paraneoptera</taxon>
        <taxon>Hemiptera</taxon>
        <taxon>Sternorrhyncha</taxon>
        <taxon>Psylloidea</taxon>
        <taxon>Psyllidae</taxon>
        <taxon>Diaphorininae</taxon>
        <taxon>Diaphorina</taxon>
    </lineage>
</organism>
<dbReference type="PaxDb" id="121845-A0A3Q0IYJ4"/>
<evidence type="ECO:0000313" key="1">
    <source>
        <dbReference type="Proteomes" id="UP000079169"/>
    </source>
</evidence>
<dbReference type="Proteomes" id="UP000079169">
    <property type="component" value="Unplaced"/>
</dbReference>
<reference evidence="2" key="1">
    <citation type="submission" date="2025-08" db="UniProtKB">
        <authorList>
            <consortium name="RefSeq"/>
        </authorList>
    </citation>
    <scope>IDENTIFICATION</scope>
</reference>
<dbReference type="GeneID" id="113468537"/>